<dbReference type="AlphaFoldDB" id="A0A3A8F3M7"/>
<accession>A0A3A8F3M7</accession>
<dbReference type="Proteomes" id="UP000280405">
    <property type="component" value="Unassembled WGS sequence"/>
</dbReference>
<evidence type="ECO:0000256" key="1">
    <source>
        <dbReference type="SAM" id="SignalP"/>
    </source>
</evidence>
<organism evidence="2 3">
    <name type="scientific">Acinetobacter rongchengensis</name>
    <dbReference type="NCBI Taxonomy" id="2419601"/>
    <lineage>
        <taxon>Bacteria</taxon>
        <taxon>Pseudomonadati</taxon>
        <taxon>Pseudomonadota</taxon>
        <taxon>Gammaproteobacteria</taxon>
        <taxon>Moraxellales</taxon>
        <taxon>Moraxellaceae</taxon>
        <taxon>Acinetobacter</taxon>
    </lineage>
</organism>
<proteinExistence type="predicted"/>
<keyword evidence="3" id="KW-1185">Reference proteome</keyword>
<gene>
    <name evidence="2" type="ORF">D7V20_00680</name>
</gene>
<dbReference type="OrthoDB" id="6696515at2"/>
<evidence type="ECO:0000313" key="2">
    <source>
        <dbReference type="EMBL" id="RKG40939.1"/>
    </source>
</evidence>
<comment type="caution">
    <text evidence="2">The sequence shown here is derived from an EMBL/GenBank/DDBJ whole genome shotgun (WGS) entry which is preliminary data.</text>
</comment>
<feature type="chain" id="PRO_5017367928" evidence="1">
    <location>
        <begin position="30"/>
        <end position="216"/>
    </location>
</feature>
<evidence type="ECO:0000313" key="3">
    <source>
        <dbReference type="Proteomes" id="UP000280405"/>
    </source>
</evidence>
<dbReference type="EMBL" id="RAXT01000001">
    <property type="protein sequence ID" value="RKG40939.1"/>
    <property type="molecule type" value="Genomic_DNA"/>
</dbReference>
<name>A0A3A8F3M7_9GAMM</name>
<keyword evidence="1" id="KW-0732">Signal</keyword>
<feature type="signal peptide" evidence="1">
    <location>
        <begin position="1"/>
        <end position="29"/>
    </location>
</feature>
<protein>
    <submittedName>
        <fullName evidence="2">Uncharacterized protein</fullName>
    </submittedName>
</protein>
<reference evidence="2 3" key="1">
    <citation type="submission" date="2018-09" db="EMBL/GenBank/DDBJ databases">
        <title>The draft genome of Acinetobacter spp. strains.</title>
        <authorList>
            <person name="Qin J."/>
            <person name="Feng Y."/>
            <person name="Zong Z."/>
        </authorList>
    </citation>
    <scope>NUCLEOTIDE SEQUENCE [LARGE SCALE GENOMIC DNA]</scope>
    <source>
        <strain evidence="2 3">WCHAc060115</strain>
    </source>
</reference>
<dbReference type="RefSeq" id="WP_120382437.1">
    <property type="nucleotide sequence ID" value="NZ_RAXT01000001.1"/>
</dbReference>
<sequence length="216" mass="25265">MLLNTEFNQTKTLLSALILSCISTSAVYALPVDCAHQNASTLKTLCETQFKDLRAELNEKYLTAYLITDAPIRLINDTNQLWFNRLKQCKSNDCFKQQIDIRLEDFNFYTSMNQSLTQHFIKYEHGEIAKQPIHLQIHQLTKDRIKVEGIAYRNPNNRKDTQIVTLLAYTTPEKKNEILDNEHDCKYQLNFQKSILSIKTEQKGCERFTGVYRLYD</sequence>